<dbReference type="EMBL" id="FP929050">
    <property type="protein sequence ID" value="CBL12549.1"/>
    <property type="molecule type" value="Genomic_DNA"/>
</dbReference>
<evidence type="ECO:0000313" key="2">
    <source>
        <dbReference type="EMBL" id="CBL12549.1"/>
    </source>
</evidence>
<dbReference type="Pfam" id="PF09820">
    <property type="entry name" value="AAA-ATPase_like"/>
    <property type="match status" value="1"/>
</dbReference>
<gene>
    <name evidence="2" type="ORF">RO1_20090</name>
</gene>
<dbReference type="PANTHER" id="PTHR34825">
    <property type="entry name" value="CONSERVED PROTEIN, WITH A WEAK D-GALACTARATE DEHYDRATASE/ALTRONATE HYDROLASE DOMAIN"/>
    <property type="match status" value="1"/>
</dbReference>
<accession>D4KYV9</accession>
<organism evidence="2 3">
    <name type="scientific">Roseburia intestinalis XB6B4</name>
    <dbReference type="NCBI Taxonomy" id="718255"/>
    <lineage>
        <taxon>Bacteria</taxon>
        <taxon>Bacillati</taxon>
        <taxon>Bacillota</taxon>
        <taxon>Clostridia</taxon>
        <taxon>Lachnospirales</taxon>
        <taxon>Lachnospiraceae</taxon>
        <taxon>Roseburia</taxon>
    </lineage>
</organism>
<evidence type="ECO:0000313" key="3">
    <source>
        <dbReference type="Proteomes" id="UP000008953"/>
    </source>
</evidence>
<reference evidence="2 3" key="1">
    <citation type="submission" date="2010-03" db="EMBL/GenBank/DDBJ databases">
        <title>The genome sequence of Roseburia intestinalis XB6B4.</title>
        <authorList>
            <consortium name="metaHIT consortium -- http://www.metahit.eu/"/>
            <person name="Pajon A."/>
            <person name="Turner K."/>
            <person name="Parkhill J."/>
            <person name="Bernalier A."/>
        </authorList>
    </citation>
    <scope>NUCLEOTIDE SEQUENCE [LARGE SCALE GENOMIC DNA]</scope>
    <source>
        <strain evidence="2 3">XB6B4</strain>
    </source>
</reference>
<dbReference type="Proteomes" id="UP000008953">
    <property type="component" value="Chromosome"/>
</dbReference>
<protein>
    <submittedName>
        <fullName evidence="2">Predicted AAA-ATPase</fullName>
    </submittedName>
</protein>
<dbReference type="PATRIC" id="fig|718255.3.peg.3181"/>
<evidence type="ECO:0000259" key="1">
    <source>
        <dbReference type="Pfam" id="PF09820"/>
    </source>
</evidence>
<dbReference type="AlphaFoldDB" id="D4KYV9"/>
<name>D4KYV9_9FIRM</name>
<dbReference type="HOGENOM" id="CLU_1968910_0_0_9"/>
<proteinExistence type="predicted"/>
<dbReference type="PANTHER" id="PTHR34825:SF1">
    <property type="entry name" value="AAA-ATPASE-LIKE DOMAIN-CONTAINING PROTEIN"/>
    <property type="match status" value="1"/>
</dbReference>
<reference evidence="2 3" key="2">
    <citation type="submission" date="2010-03" db="EMBL/GenBank/DDBJ databases">
        <authorList>
            <person name="Pajon A."/>
        </authorList>
    </citation>
    <scope>NUCLEOTIDE SEQUENCE [LARGE SCALE GENOMIC DNA]</scope>
    <source>
        <strain evidence="2 3">XB6B4</strain>
    </source>
</reference>
<dbReference type="InterPro" id="IPR018631">
    <property type="entry name" value="AAA-ATPase-like_dom"/>
</dbReference>
<dbReference type="KEGG" id="rix:RO1_20090"/>
<feature type="domain" description="AAA-ATPase-like" evidence="1">
    <location>
        <begin position="19"/>
        <end position="96"/>
    </location>
</feature>
<sequence length="127" mass="14886">MHNINLKSREVTMSGNIAIGIQDFSTIIQGNYFYIDKTPFIKEWWDCGDSATLITRPRRFGKTLTMSMVEQFFSIDYAGRSDLFEHLAIWKEENTVSCRELILSSVCHLRGLKREIMRKQNKRCVRC</sequence>